<dbReference type="PANTHER" id="PTHR34599">
    <property type="entry name" value="PEROXIDASE-RELATED"/>
    <property type="match status" value="1"/>
</dbReference>
<organism evidence="3 4">
    <name type="scientific">Neolewinella aurantiaca</name>
    <dbReference type="NCBI Taxonomy" id="2602767"/>
    <lineage>
        <taxon>Bacteria</taxon>
        <taxon>Pseudomonadati</taxon>
        <taxon>Bacteroidota</taxon>
        <taxon>Saprospiria</taxon>
        <taxon>Saprospirales</taxon>
        <taxon>Lewinellaceae</taxon>
        <taxon>Neolewinella</taxon>
    </lineage>
</organism>
<dbReference type="PROSITE" id="PS51257">
    <property type="entry name" value="PROKAR_LIPOPROTEIN"/>
    <property type="match status" value="1"/>
</dbReference>
<dbReference type="GO" id="GO:0004601">
    <property type="term" value="F:peroxidase activity"/>
    <property type="evidence" value="ECO:0007669"/>
    <property type="project" value="UniProtKB-KW"/>
</dbReference>
<feature type="domain" description="Phosphatidic acid phosphatase type 2/haloperoxidase" evidence="2">
    <location>
        <begin position="339"/>
        <end position="461"/>
    </location>
</feature>
<gene>
    <name evidence="3" type="ORF">FUA23_06875</name>
</gene>
<dbReference type="EMBL" id="VOXD01000008">
    <property type="protein sequence ID" value="TXF90236.1"/>
    <property type="molecule type" value="Genomic_DNA"/>
</dbReference>
<proteinExistence type="predicted"/>
<dbReference type="PANTHER" id="PTHR34599:SF1">
    <property type="entry name" value="PHOSPHATIDIC ACID PHOSPHATASE TYPE 2_HALOPEROXIDASE DOMAIN-CONTAINING PROTEIN"/>
    <property type="match status" value="1"/>
</dbReference>
<keyword evidence="4" id="KW-1185">Reference proteome</keyword>
<feature type="signal peptide" evidence="1">
    <location>
        <begin position="1"/>
        <end position="21"/>
    </location>
</feature>
<evidence type="ECO:0000313" key="3">
    <source>
        <dbReference type="EMBL" id="TXF90236.1"/>
    </source>
</evidence>
<dbReference type="InterPro" id="IPR036938">
    <property type="entry name" value="PAP2/HPO_sf"/>
</dbReference>
<feature type="chain" id="PRO_5022766322" evidence="1">
    <location>
        <begin position="22"/>
        <end position="477"/>
    </location>
</feature>
<protein>
    <submittedName>
        <fullName evidence="3">Vanadium-dependent haloperoxidase</fullName>
    </submittedName>
</protein>
<dbReference type="OrthoDB" id="9780455at2"/>
<keyword evidence="1" id="KW-0732">Signal</keyword>
<sequence length="477" mass="53920">MRFTRIGTLFLLLLTSLFIVSCEQDEELEILESELADETTDSELRNGNNNGGNANNMSPDLITDWTDLLLEIERYAGGMRPNASARAMAYIYLAAYETAQPGMRGYVSNTRYLQGLNIDDDEASRQIDVEIALNACFADVLDHFLINVPLARKEAISELESDYRAELIEDVTERVVTNSEDWGTYVAQQVIAYSQTDTEAENQILEPVPLSYEPPTGLGFWTYSADPERALFPYWERVRTFVVSTDETTTVPPLAYSTEPGSPYRDQMEEVYQVNNAAREDDGEQLWIAEFWSDDVEDLMMSPPARQVTIANQLVDQYSLSMAETLALFTKIGFALNDAAVAAWKYKYEHMVMRPSVYLQEFIDPDFQTNLYRLVYWPNPGFPGYPSGHSCFASAAGGIFIDTFGDNTDFTDLTHEGREEFRGAPRSFTSFSEMAEENAFSRIPLGVHVRMDCAEGLRLGYEISDGVNNLRLQQQSR</sequence>
<keyword evidence="3" id="KW-0575">Peroxidase</keyword>
<evidence type="ECO:0000259" key="2">
    <source>
        <dbReference type="Pfam" id="PF01569"/>
    </source>
</evidence>
<dbReference type="CDD" id="cd03398">
    <property type="entry name" value="PAP2_haloperoxidase"/>
    <property type="match status" value="1"/>
</dbReference>
<dbReference type="RefSeq" id="WP_147929993.1">
    <property type="nucleotide sequence ID" value="NZ_VOXD01000008.1"/>
</dbReference>
<dbReference type="AlphaFoldDB" id="A0A5C7FI82"/>
<keyword evidence="3" id="KW-0560">Oxidoreductase</keyword>
<reference evidence="3 4" key="1">
    <citation type="submission" date="2019-08" db="EMBL/GenBank/DDBJ databases">
        <title>Lewinella sp. strain SSH13 Genome sequencing and assembly.</title>
        <authorList>
            <person name="Kim I."/>
        </authorList>
    </citation>
    <scope>NUCLEOTIDE SEQUENCE [LARGE SCALE GENOMIC DNA]</scope>
    <source>
        <strain evidence="3 4">SSH13</strain>
    </source>
</reference>
<evidence type="ECO:0000313" key="4">
    <source>
        <dbReference type="Proteomes" id="UP000321907"/>
    </source>
</evidence>
<dbReference type="SUPFAM" id="SSF48317">
    <property type="entry name" value="Acid phosphatase/Vanadium-dependent haloperoxidase"/>
    <property type="match status" value="1"/>
</dbReference>
<name>A0A5C7FI82_9BACT</name>
<evidence type="ECO:0000256" key="1">
    <source>
        <dbReference type="SAM" id="SignalP"/>
    </source>
</evidence>
<dbReference type="Pfam" id="PF01569">
    <property type="entry name" value="PAP2"/>
    <property type="match status" value="1"/>
</dbReference>
<dbReference type="Gene3D" id="1.10.606.20">
    <property type="match status" value="1"/>
</dbReference>
<dbReference type="InterPro" id="IPR000326">
    <property type="entry name" value="PAP2/HPO"/>
</dbReference>
<accession>A0A5C7FI82</accession>
<dbReference type="InterPro" id="IPR052559">
    <property type="entry name" value="V-haloperoxidase"/>
</dbReference>
<dbReference type="Proteomes" id="UP000321907">
    <property type="component" value="Unassembled WGS sequence"/>
</dbReference>
<comment type="caution">
    <text evidence="3">The sequence shown here is derived from an EMBL/GenBank/DDBJ whole genome shotgun (WGS) entry which is preliminary data.</text>
</comment>